<evidence type="ECO:0000313" key="3">
    <source>
        <dbReference type="Proteomes" id="UP000717585"/>
    </source>
</evidence>
<feature type="transmembrane region" description="Helical" evidence="1">
    <location>
        <begin position="187"/>
        <end position="213"/>
    </location>
</feature>
<dbReference type="InterPro" id="IPR036259">
    <property type="entry name" value="MFS_trans_sf"/>
</dbReference>
<dbReference type="Proteomes" id="UP000717585">
    <property type="component" value="Unassembled WGS sequence"/>
</dbReference>
<keyword evidence="1" id="KW-1133">Transmembrane helix</keyword>
<organism evidence="2 3">
    <name type="scientific">Carpediemonas membranifera</name>
    <dbReference type="NCBI Taxonomy" id="201153"/>
    <lineage>
        <taxon>Eukaryota</taxon>
        <taxon>Metamonada</taxon>
        <taxon>Carpediemonas-like organisms</taxon>
        <taxon>Carpediemonas</taxon>
    </lineage>
</organism>
<dbReference type="EMBL" id="JAHDYR010000007">
    <property type="protein sequence ID" value="KAG9396074.1"/>
    <property type="molecule type" value="Genomic_DNA"/>
</dbReference>
<gene>
    <name evidence="2" type="ORF">J8273_2426</name>
</gene>
<dbReference type="SUPFAM" id="SSF103473">
    <property type="entry name" value="MFS general substrate transporter"/>
    <property type="match status" value="1"/>
</dbReference>
<dbReference type="AlphaFoldDB" id="A0A8J6B9L6"/>
<name>A0A8J6B9L6_9EUKA</name>
<keyword evidence="1" id="KW-0812">Transmembrane</keyword>
<feature type="transmembrane region" description="Helical" evidence="1">
    <location>
        <begin position="46"/>
        <end position="66"/>
    </location>
</feature>
<reference evidence="2" key="1">
    <citation type="submission" date="2021-05" db="EMBL/GenBank/DDBJ databases">
        <title>A free-living protist that lacks canonical eukaryotic 1 DNA replication and segregation systems.</title>
        <authorList>
            <person name="Salas-Leiva D.E."/>
            <person name="Tromer E.C."/>
            <person name="Curtis B.A."/>
            <person name="Jerlstrom-Hultqvist J."/>
            <person name="Kolisko M."/>
            <person name="Yi Z."/>
            <person name="Salas-Leiva J.S."/>
            <person name="Gallot-Lavallee L."/>
            <person name="Kops G.J.P.L."/>
            <person name="Archibald J.M."/>
            <person name="Simpson A.G.B."/>
            <person name="Roger A.J."/>
        </authorList>
    </citation>
    <scope>NUCLEOTIDE SEQUENCE</scope>
    <source>
        <strain evidence="2">BICM</strain>
    </source>
</reference>
<evidence type="ECO:0000256" key="1">
    <source>
        <dbReference type="SAM" id="Phobius"/>
    </source>
</evidence>
<sequence length="445" mass="48639">MEIGIFSSLQEQQTVAINSIYLTYMLCFSLTGFLSGMLSDALGGRTSCAIGMVIFTIGIATFPIFIHFDLHALLPVAYAFMGSSANLLLYGVTHVVHRYEPLADIILPVLTCSWDLGSSVFLVIDAAFAVLGRFYGRTSRLFVIIWIVFAVAVVAYGVIYTVTLAPKRTSDRPIMGALKDYVLSEPFSVYIIPQVTVAVYYTASMFAMNFFMACMAEHAHWVAKGHGVVYDGLVSFFNICLPIAAIVTAVVLVAVNKFSDERLVRRAIRTVIGNERRIPKIVDMVVANLIPFRFILHLFVGLIFTVAVQIRWWPAAAVSHVTFIFFRISSFAMLFDAIVAFFPAVFGRLTGIGLTISTVSALAALGVDQLMISYLDGNPRIPLAFTSICMIISDIIAILTFIRPTVRVVRRMKKASSRIGSDAASQVGIEGPVVSSDVSASLSEA</sequence>
<feature type="transmembrane region" description="Helical" evidence="1">
    <location>
        <begin position="352"/>
        <end position="375"/>
    </location>
</feature>
<accession>A0A8J6B9L6</accession>
<feature type="transmembrane region" description="Helical" evidence="1">
    <location>
        <begin position="143"/>
        <end position="166"/>
    </location>
</feature>
<evidence type="ECO:0000313" key="2">
    <source>
        <dbReference type="EMBL" id="KAG9396074.1"/>
    </source>
</evidence>
<keyword evidence="1" id="KW-0472">Membrane</keyword>
<feature type="transmembrane region" description="Helical" evidence="1">
    <location>
        <begin position="233"/>
        <end position="255"/>
    </location>
</feature>
<comment type="caution">
    <text evidence="2">The sequence shown here is derived from an EMBL/GenBank/DDBJ whole genome shotgun (WGS) entry which is preliminary data.</text>
</comment>
<feature type="transmembrane region" description="Helical" evidence="1">
    <location>
        <begin position="381"/>
        <end position="402"/>
    </location>
</feature>
<keyword evidence="3" id="KW-1185">Reference proteome</keyword>
<feature type="transmembrane region" description="Helical" evidence="1">
    <location>
        <begin position="324"/>
        <end position="345"/>
    </location>
</feature>
<feature type="transmembrane region" description="Helical" evidence="1">
    <location>
        <begin position="15"/>
        <end position="34"/>
    </location>
</feature>
<feature type="transmembrane region" description="Helical" evidence="1">
    <location>
        <begin position="72"/>
        <end position="93"/>
    </location>
</feature>
<proteinExistence type="predicted"/>
<feature type="transmembrane region" description="Helical" evidence="1">
    <location>
        <begin position="105"/>
        <end position="131"/>
    </location>
</feature>
<protein>
    <submittedName>
        <fullName evidence="2">Uncharacterized protein</fullName>
    </submittedName>
</protein>
<feature type="transmembrane region" description="Helical" evidence="1">
    <location>
        <begin position="294"/>
        <end position="312"/>
    </location>
</feature>